<dbReference type="Proteomes" id="UP000315673">
    <property type="component" value="Chromosome"/>
</dbReference>
<name>A0A5B8LHR2_9SPHN</name>
<protein>
    <recommendedName>
        <fullName evidence="4">UrcA family protein</fullName>
    </recommendedName>
</protein>
<evidence type="ECO:0000256" key="1">
    <source>
        <dbReference type="SAM" id="SignalP"/>
    </source>
</evidence>
<evidence type="ECO:0008006" key="4">
    <source>
        <dbReference type="Google" id="ProtNLM"/>
    </source>
</evidence>
<evidence type="ECO:0000313" key="3">
    <source>
        <dbReference type="Proteomes" id="UP000315673"/>
    </source>
</evidence>
<proteinExistence type="predicted"/>
<organism evidence="2 3">
    <name type="scientific">Sphingomonas panacisoli</name>
    <dbReference type="NCBI Taxonomy" id="1813879"/>
    <lineage>
        <taxon>Bacteria</taxon>
        <taxon>Pseudomonadati</taxon>
        <taxon>Pseudomonadota</taxon>
        <taxon>Alphaproteobacteria</taxon>
        <taxon>Sphingomonadales</taxon>
        <taxon>Sphingomonadaceae</taxon>
        <taxon>Sphingomonas</taxon>
    </lineage>
</organism>
<keyword evidence="1" id="KW-0732">Signal</keyword>
<reference evidence="2 3" key="1">
    <citation type="submission" date="2019-07" db="EMBL/GenBank/DDBJ databases">
        <title>Full genome sequence of Sphingomonas sp. 4R-6-7(HKS19).</title>
        <authorList>
            <person name="Im W.-T."/>
        </authorList>
    </citation>
    <scope>NUCLEOTIDE SEQUENCE [LARGE SCALE GENOMIC DNA]</scope>
    <source>
        <strain evidence="2 3">HKS19</strain>
    </source>
</reference>
<dbReference type="KEGG" id="spai:FPZ24_03695"/>
<sequence length="123" mass="12926">MRRLIMTSCGFAAGMLATSLAFAQPGIDMQLDRVIRPDRSNMVQAGLMRRWIAVGKCVVGRDRNTSLAFVRAPIGSDDASEAARRLDPIFATCLAGSGAPGPSSAVLRRAALADALGIALPRA</sequence>
<accession>A0A5B8LHR2</accession>
<gene>
    <name evidence="2" type="ORF">FPZ24_03695</name>
</gene>
<keyword evidence="3" id="KW-1185">Reference proteome</keyword>
<feature type="signal peptide" evidence="1">
    <location>
        <begin position="1"/>
        <end position="23"/>
    </location>
</feature>
<dbReference type="EMBL" id="CP042306">
    <property type="protein sequence ID" value="QDZ06690.1"/>
    <property type="molecule type" value="Genomic_DNA"/>
</dbReference>
<dbReference type="AlphaFoldDB" id="A0A5B8LHR2"/>
<evidence type="ECO:0000313" key="2">
    <source>
        <dbReference type="EMBL" id="QDZ06690.1"/>
    </source>
</evidence>
<feature type="chain" id="PRO_5023041912" description="UrcA family protein" evidence="1">
    <location>
        <begin position="24"/>
        <end position="123"/>
    </location>
</feature>
<dbReference type="OrthoDB" id="7571077at2"/>
<dbReference type="RefSeq" id="WP_146569774.1">
    <property type="nucleotide sequence ID" value="NZ_CP042306.1"/>
</dbReference>